<accession>A0A2T3FUL6</accession>
<dbReference type="GO" id="GO:0005737">
    <property type="term" value="C:cytoplasm"/>
    <property type="evidence" value="ECO:0007669"/>
    <property type="project" value="TreeGrafter"/>
</dbReference>
<evidence type="ECO:0000313" key="10">
    <source>
        <dbReference type="Proteomes" id="UP000241048"/>
    </source>
</evidence>
<gene>
    <name evidence="9" type="ORF">C7U56_03395</name>
</gene>
<evidence type="ECO:0000256" key="7">
    <source>
        <dbReference type="PIRSR" id="PIRSR000915-2"/>
    </source>
</evidence>
<dbReference type="RefSeq" id="WP_107000136.1">
    <property type="nucleotide sequence ID" value="NZ_JAQDZI010000001.1"/>
</dbReference>
<evidence type="ECO:0000256" key="1">
    <source>
        <dbReference type="ARBA" id="ARBA00006696"/>
    </source>
</evidence>
<evidence type="ECO:0000313" key="9">
    <source>
        <dbReference type="EMBL" id="PST38977.1"/>
    </source>
</evidence>
<reference evidence="9 10" key="1">
    <citation type="submission" date="2018-03" db="EMBL/GenBank/DDBJ databases">
        <title>Lachnoclostridium SNUG30386 gen.nov., sp.nov., isolated from human faeces.</title>
        <authorList>
            <person name="Seo B."/>
            <person name="Jeon K."/>
            <person name="Ko G."/>
        </authorList>
    </citation>
    <scope>NUCLEOTIDE SEQUENCE [LARGE SCALE GENOMIC DNA]</scope>
    <source>
        <strain evidence="9 10">SNUG30386</strain>
    </source>
</reference>
<dbReference type="Pfam" id="PF13242">
    <property type="entry name" value="Hydrolase_like"/>
    <property type="match status" value="1"/>
</dbReference>
<comment type="cofactor">
    <cofactor evidence="8">
        <name>Mg(2+)</name>
        <dbReference type="ChEBI" id="CHEBI:18420"/>
    </cofactor>
    <text evidence="8">Divalent metal ions. Mg(2+) is the most effective.</text>
</comment>
<feature type="binding site" evidence="7">
    <location>
        <position position="187"/>
    </location>
    <ligand>
        <name>substrate</name>
    </ligand>
</feature>
<dbReference type="PIRSF" id="PIRSF000915">
    <property type="entry name" value="PGP-type_phosphatase"/>
    <property type="match status" value="1"/>
</dbReference>
<dbReference type="Gene3D" id="3.40.50.1000">
    <property type="entry name" value="HAD superfamily/HAD-like"/>
    <property type="match status" value="2"/>
</dbReference>
<dbReference type="Pfam" id="PF13344">
    <property type="entry name" value="Hydrolase_6"/>
    <property type="match status" value="1"/>
</dbReference>
<dbReference type="Proteomes" id="UP000241048">
    <property type="component" value="Unassembled WGS sequence"/>
</dbReference>
<organism evidence="9 10">
    <name type="scientific">Clostridium fessum</name>
    <dbReference type="NCBI Taxonomy" id="2126740"/>
    <lineage>
        <taxon>Bacteria</taxon>
        <taxon>Bacillati</taxon>
        <taxon>Bacillota</taxon>
        <taxon>Clostridia</taxon>
        <taxon>Eubacteriales</taxon>
        <taxon>Clostridiaceae</taxon>
        <taxon>Clostridium</taxon>
    </lineage>
</organism>
<keyword evidence="3 9" id="KW-0378">Hydrolase</keyword>
<keyword evidence="4 5" id="KW-0460">Magnesium</keyword>
<name>A0A2T3FUL6_9CLOT</name>
<dbReference type="NCBIfam" id="TIGR01460">
    <property type="entry name" value="HAD-SF-IIA"/>
    <property type="match status" value="1"/>
</dbReference>
<keyword evidence="10" id="KW-1185">Reference proteome</keyword>
<comment type="caution">
    <text evidence="9">The sequence shown here is derived from an EMBL/GenBank/DDBJ whole genome shotgun (WGS) entry which is preliminary data.</text>
</comment>
<feature type="binding site" evidence="8">
    <location>
        <position position="212"/>
    </location>
    <ligand>
        <name>Mg(2+)</name>
        <dbReference type="ChEBI" id="CHEBI:18420"/>
    </ligand>
</feature>
<comment type="similarity">
    <text evidence="1 5">Belongs to the HAD-like hydrolase superfamily. NagD family.</text>
</comment>
<evidence type="ECO:0000256" key="5">
    <source>
        <dbReference type="PIRNR" id="PIRNR000915"/>
    </source>
</evidence>
<comment type="function">
    <text evidence="5">Catalyzes the dephosphorylation of 2-6 carbon acid sugars in vitro.</text>
</comment>
<evidence type="ECO:0000256" key="6">
    <source>
        <dbReference type="PIRSR" id="PIRSR000915-1"/>
    </source>
</evidence>
<feature type="binding site" evidence="8">
    <location>
        <position position="18"/>
    </location>
    <ligand>
        <name>Mg(2+)</name>
        <dbReference type="ChEBI" id="CHEBI:18420"/>
    </ligand>
</feature>
<dbReference type="InterPro" id="IPR023214">
    <property type="entry name" value="HAD_sf"/>
</dbReference>
<feature type="active site" description="Nucleophile" evidence="6">
    <location>
        <position position="16"/>
    </location>
</feature>
<dbReference type="EMBL" id="PYLO01000001">
    <property type="protein sequence ID" value="PST38977.1"/>
    <property type="molecule type" value="Genomic_DNA"/>
</dbReference>
<evidence type="ECO:0000256" key="4">
    <source>
        <dbReference type="ARBA" id="ARBA00022842"/>
    </source>
</evidence>
<dbReference type="SUPFAM" id="SSF56784">
    <property type="entry name" value="HAD-like"/>
    <property type="match status" value="1"/>
</dbReference>
<feature type="binding site" evidence="8">
    <location>
        <position position="16"/>
    </location>
    <ligand>
        <name>Mg(2+)</name>
        <dbReference type="ChEBI" id="CHEBI:18420"/>
    </ligand>
</feature>
<protein>
    <recommendedName>
        <fullName evidence="5">Acid sugar phosphatase</fullName>
        <ecNumber evidence="5">3.1.3.-</ecNumber>
    </recommendedName>
</protein>
<dbReference type="AlphaFoldDB" id="A0A2T3FUL6"/>
<evidence type="ECO:0000256" key="8">
    <source>
        <dbReference type="PIRSR" id="PIRSR000915-3"/>
    </source>
</evidence>
<dbReference type="InterPro" id="IPR036412">
    <property type="entry name" value="HAD-like_sf"/>
</dbReference>
<dbReference type="PANTHER" id="PTHR19288:SF46">
    <property type="entry name" value="HALOACID DEHALOGENASE-LIKE HYDROLASE DOMAIN-CONTAINING PROTEIN 2"/>
    <property type="match status" value="1"/>
</dbReference>
<keyword evidence="2 5" id="KW-0479">Metal-binding</keyword>
<dbReference type="InterPro" id="IPR006357">
    <property type="entry name" value="HAD-SF_hydro_IIA"/>
</dbReference>
<dbReference type="GO" id="GO:0046872">
    <property type="term" value="F:metal ion binding"/>
    <property type="evidence" value="ECO:0007669"/>
    <property type="project" value="UniProtKB-KW"/>
</dbReference>
<sequence length="270" mass="30250">MEKREILKETELFVLDMDGTFYLDTDVLDGALDFLEEVEKAGKRYVFFTNNSSKSPKTYIDKLAKMGCYIKRNQIITSGDVMIQYLKEYYPEKKVYLVGTPDLEENFRENGILLTGEMPDVVVIGFDMTLTYEKLERACTYIRNGAVFLATHLDINCPTKDGFIPDCGAMCAAISLSTGKEPKYVGKPFKETVDMVLEMTGAKREAMSFVGDRIYTDVKTGVVNGAHGILVLTGETKLEDVPKADVVPDAIFTGLKEMGEILKTMREEEA</sequence>
<evidence type="ECO:0000256" key="3">
    <source>
        <dbReference type="ARBA" id="ARBA00022801"/>
    </source>
</evidence>
<feature type="active site" description="Proton donor" evidence="6">
    <location>
        <position position="18"/>
    </location>
</feature>
<proteinExistence type="inferred from homology"/>
<dbReference type="PANTHER" id="PTHR19288">
    <property type="entry name" value="4-NITROPHENYLPHOSPHATASE-RELATED"/>
    <property type="match status" value="1"/>
</dbReference>
<dbReference type="FunFam" id="3.40.50.1000:FF:000053">
    <property type="entry name" value="TIGR01457 family HAD hydrolase"/>
    <property type="match status" value="1"/>
</dbReference>
<dbReference type="GO" id="GO:0016791">
    <property type="term" value="F:phosphatase activity"/>
    <property type="evidence" value="ECO:0007669"/>
    <property type="project" value="TreeGrafter"/>
</dbReference>
<dbReference type="EC" id="3.1.3.-" evidence="5"/>
<evidence type="ECO:0000256" key="2">
    <source>
        <dbReference type="ARBA" id="ARBA00022723"/>
    </source>
</evidence>